<evidence type="ECO:0000256" key="1">
    <source>
        <dbReference type="ARBA" id="ARBA00022723"/>
    </source>
</evidence>
<organism evidence="3 4">
    <name type="scientific">Gimesia alba</name>
    <dbReference type="NCBI Taxonomy" id="2527973"/>
    <lineage>
        <taxon>Bacteria</taxon>
        <taxon>Pseudomonadati</taxon>
        <taxon>Planctomycetota</taxon>
        <taxon>Planctomycetia</taxon>
        <taxon>Planctomycetales</taxon>
        <taxon>Planctomycetaceae</taxon>
        <taxon>Gimesia</taxon>
    </lineage>
</organism>
<accession>A0A517RCB8</accession>
<keyword evidence="2" id="KW-0460">Magnesium</keyword>
<dbReference type="InterPro" id="IPR029063">
    <property type="entry name" value="SAM-dependent_MTases_sf"/>
</dbReference>
<proteinExistence type="predicted"/>
<dbReference type="GO" id="GO:0008168">
    <property type="term" value="F:methyltransferase activity"/>
    <property type="evidence" value="ECO:0007669"/>
    <property type="project" value="UniProtKB-KW"/>
</dbReference>
<dbReference type="Gene3D" id="3.40.50.150">
    <property type="entry name" value="Vaccinia Virus protein VP39"/>
    <property type="match status" value="1"/>
</dbReference>
<evidence type="ECO:0000256" key="2">
    <source>
        <dbReference type="ARBA" id="ARBA00022842"/>
    </source>
</evidence>
<dbReference type="OrthoDB" id="465670at2"/>
<keyword evidence="1" id="KW-0479">Metal-binding</keyword>
<sequence length="361" mass="40558">MPTTTGMKGGGYYDANSKEQRSASEAFLPWLEEAITALPEPDSHQHSWNFLDIGSSEGANAIYTMSRLIEIVRRQSDLPVWALFDDLPTNDFNQMFLNLFPESKPALSATDVYTAAIGGSAFGRLVPPRSLHLATTFNAIGFFETRPKAQLPGFVLAMQPNPGAPREGVDVAASELIPFQKQAYQDLSHFYAARAEELVPGGKLLVQIFGKNETQSTGHGLMDVLSDALLDFVEADMLPRSFYEDFLFPAYYRDIEELTAPIRNEPELSAAYRIEHAEARDVPVPFNTAFDETGDRETWAHNYISFQRAFTEPVLAAALPEDLPQENTIEKIYQRMERLLIDHPERYEFHFISIAALLTRL</sequence>
<dbReference type="Pfam" id="PF03492">
    <property type="entry name" value="Methyltransf_7"/>
    <property type="match status" value="1"/>
</dbReference>
<gene>
    <name evidence="3" type="ORF">Pan241w_16040</name>
</gene>
<dbReference type="GO" id="GO:0046872">
    <property type="term" value="F:metal ion binding"/>
    <property type="evidence" value="ECO:0007669"/>
    <property type="project" value="UniProtKB-KW"/>
</dbReference>
<dbReference type="RefSeq" id="WP_145213291.1">
    <property type="nucleotide sequence ID" value="NZ_CP036269.1"/>
</dbReference>
<dbReference type="SUPFAM" id="SSF53335">
    <property type="entry name" value="S-adenosyl-L-methionine-dependent methyltransferases"/>
    <property type="match status" value="1"/>
</dbReference>
<dbReference type="AlphaFoldDB" id="A0A517RCB8"/>
<dbReference type="Proteomes" id="UP000317171">
    <property type="component" value="Chromosome"/>
</dbReference>
<keyword evidence="3" id="KW-0489">Methyltransferase</keyword>
<dbReference type="InterPro" id="IPR042086">
    <property type="entry name" value="MeTrfase_capping"/>
</dbReference>
<dbReference type="KEGG" id="gaz:Pan241w_16040"/>
<dbReference type="Gene3D" id="1.10.1200.270">
    <property type="entry name" value="Methyltransferase, alpha-helical capping domain"/>
    <property type="match status" value="1"/>
</dbReference>
<evidence type="ECO:0000313" key="3">
    <source>
        <dbReference type="EMBL" id="QDT41541.1"/>
    </source>
</evidence>
<keyword evidence="3" id="KW-0808">Transferase</keyword>
<dbReference type="EMBL" id="CP036269">
    <property type="protein sequence ID" value="QDT41541.1"/>
    <property type="molecule type" value="Genomic_DNA"/>
</dbReference>
<dbReference type="PANTHER" id="PTHR31009">
    <property type="entry name" value="S-ADENOSYL-L-METHIONINE:CARBOXYL METHYLTRANSFERASE FAMILY PROTEIN"/>
    <property type="match status" value="1"/>
</dbReference>
<keyword evidence="4" id="KW-1185">Reference proteome</keyword>
<protein>
    <submittedName>
        <fullName evidence="3">SAM dependent carboxyl methyltransferase</fullName>
    </submittedName>
</protein>
<reference evidence="3 4" key="1">
    <citation type="submission" date="2019-02" db="EMBL/GenBank/DDBJ databases">
        <title>Deep-cultivation of Planctomycetes and their phenomic and genomic characterization uncovers novel biology.</title>
        <authorList>
            <person name="Wiegand S."/>
            <person name="Jogler M."/>
            <person name="Boedeker C."/>
            <person name="Pinto D."/>
            <person name="Vollmers J."/>
            <person name="Rivas-Marin E."/>
            <person name="Kohn T."/>
            <person name="Peeters S.H."/>
            <person name="Heuer A."/>
            <person name="Rast P."/>
            <person name="Oberbeckmann S."/>
            <person name="Bunk B."/>
            <person name="Jeske O."/>
            <person name="Meyerdierks A."/>
            <person name="Storesund J.E."/>
            <person name="Kallscheuer N."/>
            <person name="Luecker S."/>
            <person name="Lage O.M."/>
            <person name="Pohl T."/>
            <person name="Merkel B.J."/>
            <person name="Hornburger P."/>
            <person name="Mueller R.-W."/>
            <person name="Bruemmer F."/>
            <person name="Labrenz M."/>
            <person name="Spormann A.M."/>
            <person name="Op den Camp H."/>
            <person name="Overmann J."/>
            <person name="Amann R."/>
            <person name="Jetten M.S.M."/>
            <person name="Mascher T."/>
            <person name="Medema M.H."/>
            <person name="Devos D.P."/>
            <person name="Kaster A.-K."/>
            <person name="Ovreas L."/>
            <person name="Rohde M."/>
            <person name="Galperin M.Y."/>
            <person name="Jogler C."/>
        </authorList>
    </citation>
    <scope>NUCLEOTIDE SEQUENCE [LARGE SCALE GENOMIC DNA]</scope>
    <source>
        <strain evidence="3 4">Pan241w</strain>
    </source>
</reference>
<dbReference type="InterPro" id="IPR005299">
    <property type="entry name" value="MeTrfase_7"/>
</dbReference>
<dbReference type="GO" id="GO:0032259">
    <property type="term" value="P:methylation"/>
    <property type="evidence" value="ECO:0007669"/>
    <property type="project" value="UniProtKB-KW"/>
</dbReference>
<evidence type="ECO:0000313" key="4">
    <source>
        <dbReference type="Proteomes" id="UP000317171"/>
    </source>
</evidence>
<name>A0A517RCB8_9PLAN</name>